<dbReference type="Proteomes" id="UP000521676">
    <property type="component" value="Unassembled WGS sequence"/>
</dbReference>
<evidence type="ECO:0000313" key="15">
    <source>
        <dbReference type="Proteomes" id="UP001431572"/>
    </source>
</evidence>
<gene>
    <name evidence="12" type="primary">bchH</name>
    <name evidence="12" type="ORF">HXX08_02695</name>
    <name evidence="13" type="ORF">OZ401_002459</name>
</gene>
<feature type="domain" description="CobN/magnesium chelatase" evidence="10">
    <location>
        <begin position="189"/>
        <end position="1273"/>
    </location>
</feature>
<dbReference type="InterPro" id="IPR003672">
    <property type="entry name" value="CobN/Mg_chltase"/>
</dbReference>
<evidence type="ECO:0000256" key="4">
    <source>
        <dbReference type="ARBA" id="ARBA00022598"/>
    </source>
</evidence>
<dbReference type="EMBL" id="JACATZ010000001">
    <property type="protein sequence ID" value="NWJ44764.1"/>
    <property type="molecule type" value="Genomic_DNA"/>
</dbReference>
<comment type="pathway">
    <text evidence="8">Porphyrin-containing compound metabolism.</text>
</comment>
<protein>
    <recommendedName>
        <fullName evidence="2">magnesium chelatase</fullName>
        <ecNumber evidence="2">6.6.1.1</ecNumber>
    </recommendedName>
</protein>
<evidence type="ECO:0000259" key="11">
    <source>
        <dbReference type="Pfam" id="PF11965"/>
    </source>
</evidence>
<evidence type="ECO:0000256" key="3">
    <source>
        <dbReference type="ARBA" id="ARBA00022531"/>
    </source>
</evidence>
<dbReference type="EC" id="6.6.1.1" evidence="2"/>
<dbReference type="GO" id="GO:0016851">
    <property type="term" value="F:magnesium chelatase activity"/>
    <property type="evidence" value="ECO:0007669"/>
    <property type="project" value="UniProtKB-EC"/>
</dbReference>
<keyword evidence="6" id="KW-0067">ATP-binding</keyword>
<keyword evidence="4 12" id="KW-0436">Ligase</keyword>
<proteinExistence type="inferred from homology"/>
<keyword evidence="15" id="KW-1185">Reference proteome</keyword>
<organism evidence="12 14">
    <name type="scientific">Candidatus Chlorohelix allophototropha</name>
    <dbReference type="NCBI Taxonomy" id="3003348"/>
    <lineage>
        <taxon>Bacteria</taxon>
        <taxon>Bacillati</taxon>
        <taxon>Chloroflexota</taxon>
        <taxon>Chloroflexia</taxon>
        <taxon>Candidatus Chloroheliales</taxon>
        <taxon>Candidatus Chloroheliaceae</taxon>
        <taxon>Candidatus Chlorohelix</taxon>
    </lineage>
</organism>
<evidence type="ECO:0000256" key="1">
    <source>
        <dbReference type="ARBA" id="ARBA00010851"/>
    </source>
</evidence>
<comment type="catalytic activity">
    <reaction evidence="9">
        <text>protoporphyrin IX + Mg(2+) + ATP + H2O = Mg-protoporphyrin IX + ADP + phosphate + 3 H(+)</text>
        <dbReference type="Rhea" id="RHEA:13961"/>
        <dbReference type="ChEBI" id="CHEBI:15377"/>
        <dbReference type="ChEBI" id="CHEBI:15378"/>
        <dbReference type="ChEBI" id="CHEBI:18420"/>
        <dbReference type="ChEBI" id="CHEBI:30616"/>
        <dbReference type="ChEBI" id="CHEBI:43474"/>
        <dbReference type="ChEBI" id="CHEBI:57306"/>
        <dbReference type="ChEBI" id="CHEBI:60492"/>
        <dbReference type="ChEBI" id="CHEBI:456216"/>
        <dbReference type="EC" id="6.6.1.1"/>
    </reaction>
</comment>
<comment type="similarity">
    <text evidence="1">Belongs to the Mg-chelatase subunit H family.</text>
</comment>
<evidence type="ECO:0000256" key="8">
    <source>
        <dbReference type="ARBA" id="ARBA00023444"/>
    </source>
</evidence>
<evidence type="ECO:0000256" key="6">
    <source>
        <dbReference type="ARBA" id="ARBA00022840"/>
    </source>
</evidence>
<evidence type="ECO:0000259" key="10">
    <source>
        <dbReference type="Pfam" id="PF02514"/>
    </source>
</evidence>
<dbReference type="EMBL" id="CP128399">
    <property type="protein sequence ID" value="WJW66648.1"/>
    <property type="molecule type" value="Genomic_DNA"/>
</dbReference>
<accession>A0A8T7LRW9</accession>
<evidence type="ECO:0000256" key="2">
    <source>
        <dbReference type="ARBA" id="ARBA00012825"/>
    </source>
</evidence>
<name>A0A8T7LRW9_9CHLR</name>
<evidence type="ECO:0000313" key="13">
    <source>
        <dbReference type="EMBL" id="WJW66648.1"/>
    </source>
</evidence>
<dbReference type="PANTHER" id="PTHR44119">
    <property type="entry name" value="MAGNESIUM-CHELATASE SUBUNIT CHLH, CHLOROPLASTIC"/>
    <property type="match status" value="1"/>
</dbReference>
<evidence type="ECO:0000313" key="12">
    <source>
        <dbReference type="EMBL" id="NWJ44764.1"/>
    </source>
</evidence>
<dbReference type="CDD" id="cd10150">
    <property type="entry name" value="CobN_like"/>
    <property type="match status" value="1"/>
</dbReference>
<keyword evidence="5" id="KW-0547">Nucleotide-binding</keyword>
<dbReference type="GO" id="GO:0005524">
    <property type="term" value="F:ATP binding"/>
    <property type="evidence" value="ECO:0007669"/>
    <property type="project" value="UniProtKB-KW"/>
</dbReference>
<evidence type="ECO:0000256" key="7">
    <source>
        <dbReference type="ARBA" id="ARBA00023171"/>
    </source>
</evidence>
<dbReference type="GO" id="GO:0015995">
    <property type="term" value="P:chlorophyll biosynthetic process"/>
    <property type="evidence" value="ECO:0007669"/>
    <property type="project" value="UniProtKB-KW"/>
</dbReference>
<feature type="domain" description="Magnesium chelatase subunit H N-terminal" evidence="11">
    <location>
        <begin position="23"/>
        <end position="185"/>
    </location>
</feature>
<dbReference type="Pfam" id="PF02514">
    <property type="entry name" value="CobN-Mg_chel"/>
    <property type="match status" value="1"/>
</dbReference>
<reference evidence="12 14" key="1">
    <citation type="submission" date="2020-06" db="EMBL/GenBank/DDBJ databases">
        <title>Anoxygenic phototrophic Chloroflexota member uses a Type I reaction center.</title>
        <authorList>
            <person name="Tsuji J.M."/>
            <person name="Shaw N.A."/>
            <person name="Nagashima S."/>
            <person name="Venkiteswaran J."/>
            <person name="Schiff S.L."/>
            <person name="Hanada S."/>
            <person name="Tank M."/>
            <person name="Neufeld J.D."/>
        </authorList>
    </citation>
    <scope>NUCLEOTIDE SEQUENCE [LARGE SCALE GENOMIC DNA]</scope>
    <source>
        <strain evidence="12">L227-S17</strain>
    </source>
</reference>
<dbReference type="InterPro" id="IPR011771">
    <property type="entry name" value="BchH"/>
</dbReference>
<evidence type="ECO:0000313" key="14">
    <source>
        <dbReference type="Proteomes" id="UP000521676"/>
    </source>
</evidence>
<evidence type="ECO:0000256" key="5">
    <source>
        <dbReference type="ARBA" id="ARBA00022741"/>
    </source>
</evidence>
<dbReference type="RefSeq" id="WP_341468541.1">
    <property type="nucleotide sequence ID" value="NZ_CP128399.1"/>
</dbReference>
<dbReference type="NCBIfam" id="TIGR02025">
    <property type="entry name" value="BchH"/>
    <property type="match status" value="1"/>
</dbReference>
<keyword evidence="3" id="KW-0602">Photosynthesis</keyword>
<reference evidence="13" key="2">
    <citation type="journal article" date="2024" name="Nature">
        <title>Anoxygenic phototroph of the Chloroflexota uses a type I reaction centre.</title>
        <authorList>
            <person name="Tsuji J.M."/>
            <person name="Shaw N.A."/>
            <person name="Nagashima S."/>
            <person name="Venkiteswaran J.J."/>
            <person name="Schiff S.L."/>
            <person name="Watanabe T."/>
            <person name="Fukui M."/>
            <person name="Hanada S."/>
            <person name="Tank M."/>
            <person name="Neufeld J.D."/>
        </authorList>
    </citation>
    <scope>NUCLEOTIDE SEQUENCE</scope>
    <source>
        <strain evidence="13">L227-S17</strain>
    </source>
</reference>
<dbReference type="InterPro" id="IPR022571">
    <property type="entry name" value="Mg_chelatase_H_N"/>
</dbReference>
<evidence type="ECO:0000256" key="9">
    <source>
        <dbReference type="ARBA" id="ARBA00048693"/>
    </source>
</evidence>
<dbReference type="Proteomes" id="UP001431572">
    <property type="component" value="Chromosome 1"/>
</dbReference>
<keyword evidence="7" id="KW-0149">Chlorophyll biosynthesis</keyword>
<dbReference type="PANTHER" id="PTHR44119:SF1">
    <property type="entry name" value="MAGNESIUM-CHELATASE SUBUNIT CHLH, CHLOROPLASTIC"/>
    <property type="match status" value="1"/>
</dbReference>
<sequence length="1292" mass="143847">MATQTRQAPRNATETPKSRITTRMVMVLGMEPYNMAHLTDLGKRAAVDMPGFDFKVFPDTAVEKNNPEALAAIKECDCFFGALIQGGELSEKLVGLLAEAQPKVTLVFESTPEAMELNRVGSYSTKKADGSKGEMPKPVKALANLLVKGREEDAYYSYIKLQKFTNRLMKFMPNSGKMADLKHWMTISTYWTNNCDQNVINMFRFIGRELFGYKIAKIEEPLELPAISFWHPDLDKFVAKSKDYLDWEKKTGRWDGKKGSKATVGVLFFRLHLLNGHKYIADIIRALEKEGLRVLPLSVTGVEGHVAVRDYLTELGVDYLISTLGFGLVGGPAGSTKPGLAAQASNDILSKLDVAYTVSQPLLVQDIKSWKEQGVNPVSQIFFYSLPEVDGAIAPVVLGGVNGQAIDLLPDRVDRMVKLARKWTTLKRKANREKKIAILVYDYPTGQGNLATAALLDVPSSTLKLLHRLKADGYTVGDIPETKEKLIELLQASLNQDDPSVSKITSAVEDFYKQNTPYQQQRIENRWGAPPGEIAPAGRDKILLGGLNFGNVYVGVQPRLGISGDPMRLLFDKENAPHHQYIMFYRWLQNTFKADAVVHMGMHGTAEWLPGQQLGLTETCWPDTVLGEIPSLYVYPLNNPSEANIAKRRGYSVIVSHAIPPYSRAGLYKEFLALKDLLNDWRDGQHNVELSDAILLKLDLTHLSDDIVKLDGESFADYASRVWVYLGQMEQTLITGDLHVLGDAPSATEQVALIAEALKLERNGHSLAQLALSLFKTDVAAAAADSGSVGFTHNYESLCGRARRGDSVAMELKEKVDNWCEQFVTAAIVQNGRVPNADKFTSDEKQAAQELMAYGRQMLVGLINNDRELDYLLKGLSGGFISPGIGGDLIRDGVAVLPTGRNLHSLDPWRIPSDAAWLRGHKIADSLIETHRSENNGSYPETIAQILWGLDTIKTKGEAIATIIALMGARPIKDGQGKVSSYQLVPLSELGRPRIDVLMNTSGIFRDTFQMNIDLLDKLVRTAASADEPENMNFIRKHVNESMAKDGVTFDQATARIFSQASGTYGTYVDDMVTDSSWESQDDLEGVYLRRNAYAYGGDRAGQDYSATMQRLLGTVERVAQEIDSVEYGISDIQHYYSASGTIKMMAEKRSGKEVKLNYIESFTSETKINDVGTLLRMEYRTKLLNPKWYESMLKYDHSGVHEISTRFNHMLGWDATTGAVDNWVYDEAGQTFVLDEAMRKRLEQANPQAVHNMTKRLLEAHGRGLWQADEDVINQLRDIYEDLEDRLEGLV</sequence>
<dbReference type="Pfam" id="PF11965">
    <property type="entry name" value="DUF3479"/>
    <property type="match status" value="1"/>
</dbReference>
<dbReference type="GO" id="GO:0015979">
    <property type="term" value="P:photosynthesis"/>
    <property type="evidence" value="ECO:0007669"/>
    <property type="project" value="UniProtKB-KW"/>
</dbReference>